<sequence>MDFHSPVLQVFAEFLLSPSHSICSSVKFHLSAKEDMGCSQ</sequence>
<organism evidence="1 2">
    <name type="scientific">Aquarana catesbeiana</name>
    <name type="common">American bullfrog</name>
    <name type="synonym">Rana catesbeiana</name>
    <dbReference type="NCBI Taxonomy" id="8400"/>
    <lineage>
        <taxon>Eukaryota</taxon>
        <taxon>Metazoa</taxon>
        <taxon>Chordata</taxon>
        <taxon>Craniata</taxon>
        <taxon>Vertebrata</taxon>
        <taxon>Euteleostomi</taxon>
        <taxon>Amphibia</taxon>
        <taxon>Batrachia</taxon>
        <taxon>Anura</taxon>
        <taxon>Neobatrachia</taxon>
        <taxon>Ranoidea</taxon>
        <taxon>Ranidae</taxon>
        <taxon>Aquarana</taxon>
    </lineage>
</organism>
<dbReference type="EMBL" id="KV929368">
    <property type="protein sequence ID" value="PIO34280.1"/>
    <property type="molecule type" value="Genomic_DNA"/>
</dbReference>
<dbReference type="AlphaFoldDB" id="A0A2G9S2E4"/>
<name>A0A2G9S2E4_AQUCT</name>
<keyword evidence="2" id="KW-1185">Reference proteome</keyword>
<dbReference type="Proteomes" id="UP000228934">
    <property type="component" value="Unassembled WGS sequence"/>
</dbReference>
<proteinExistence type="predicted"/>
<feature type="non-terminal residue" evidence="1">
    <location>
        <position position="40"/>
    </location>
</feature>
<evidence type="ECO:0000313" key="2">
    <source>
        <dbReference type="Proteomes" id="UP000228934"/>
    </source>
</evidence>
<evidence type="ECO:0000313" key="1">
    <source>
        <dbReference type="EMBL" id="PIO34280.1"/>
    </source>
</evidence>
<reference evidence="2" key="1">
    <citation type="journal article" date="2017" name="Nat. Commun.">
        <title>The North American bullfrog draft genome provides insight into hormonal regulation of long noncoding RNA.</title>
        <authorList>
            <person name="Hammond S.A."/>
            <person name="Warren R.L."/>
            <person name="Vandervalk B.P."/>
            <person name="Kucuk E."/>
            <person name="Khan H."/>
            <person name="Gibb E.A."/>
            <person name="Pandoh P."/>
            <person name="Kirk H."/>
            <person name="Zhao Y."/>
            <person name="Jones M."/>
            <person name="Mungall A.J."/>
            <person name="Coope R."/>
            <person name="Pleasance S."/>
            <person name="Moore R.A."/>
            <person name="Holt R.A."/>
            <person name="Round J.M."/>
            <person name="Ohora S."/>
            <person name="Walle B.V."/>
            <person name="Veldhoen N."/>
            <person name="Helbing C.C."/>
            <person name="Birol I."/>
        </authorList>
    </citation>
    <scope>NUCLEOTIDE SEQUENCE [LARGE SCALE GENOMIC DNA]</scope>
</reference>
<protein>
    <submittedName>
        <fullName evidence="1">Uncharacterized protein</fullName>
    </submittedName>
</protein>
<gene>
    <name evidence="1" type="ORF">AB205_0162710</name>
</gene>
<accession>A0A2G9S2E4</accession>